<dbReference type="Proteomes" id="UP000288943">
    <property type="component" value="Chromosome"/>
</dbReference>
<gene>
    <name evidence="2" type="ORF">M5X16_03705</name>
    <name evidence="3" type="ORF">PC41400_23280</name>
</gene>
<dbReference type="GeneID" id="95377718"/>
<reference evidence="3 4" key="1">
    <citation type="submission" date="2018-01" db="EMBL/GenBank/DDBJ databases">
        <title>The whole genome sequencing and assembly of Paenibacillus chitinolyticus KCCM 41400 strain.</title>
        <authorList>
            <person name="Kim J.-Y."/>
            <person name="Park M.-K."/>
            <person name="Lee Y.-J."/>
            <person name="Yi H."/>
            <person name="Bahn Y.-S."/>
            <person name="Kim J.F."/>
            <person name="Lee D.-W."/>
        </authorList>
    </citation>
    <scope>NUCLEOTIDE SEQUENCE [LARGE SCALE GENOMIC DNA]</scope>
    <source>
        <strain evidence="3 4">KCCM 41400</strain>
    </source>
</reference>
<dbReference type="AlphaFoldDB" id="A0A410X1E3"/>
<accession>A0A410X1E3</accession>
<keyword evidence="5" id="KW-1185">Reference proteome</keyword>
<evidence type="ECO:0000256" key="1">
    <source>
        <dbReference type="SAM" id="MobiDB-lite"/>
    </source>
</evidence>
<dbReference type="KEGG" id="pchi:PC41400_23280"/>
<evidence type="ECO:0000313" key="3">
    <source>
        <dbReference type="EMBL" id="QAV20436.1"/>
    </source>
</evidence>
<dbReference type="EMBL" id="JAMDMJ010000003">
    <property type="protein sequence ID" value="MCY9594880.1"/>
    <property type="molecule type" value="Genomic_DNA"/>
</dbReference>
<dbReference type="RefSeq" id="WP_042230104.1">
    <property type="nucleotide sequence ID" value="NZ_BQWH01000003.1"/>
</dbReference>
<evidence type="ECO:0000313" key="5">
    <source>
        <dbReference type="Proteomes" id="UP001527202"/>
    </source>
</evidence>
<evidence type="ECO:0000313" key="2">
    <source>
        <dbReference type="EMBL" id="MCY9594880.1"/>
    </source>
</evidence>
<feature type="region of interest" description="Disordered" evidence="1">
    <location>
        <begin position="38"/>
        <end position="74"/>
    </location>
</feature>
<proteinExistence type="predicted"/>
<dbReference type="Pfam" id="PF10676">
    <property type="entry name" value="gerPA"/>
    <property type="match status" value="1"/>
</dbReference>
<dbReference type="EMBL" id="CP026520">
    <property type="protein sequence ID" value="QAV20436.1"/>
    <property type="molecule type" value="Genomic_DNA"/>
</dbReference>
<dbReference type="Proteomes" id="UP001527202">
    <property type="component" value="Unassembled WGS sequence"/>
</dbReference>
<dbReference type="InterPro" id="IPR019618">
    <property type="entry name" value="Spore_germination_GerPA"/>
</dbReference>
<reference evidence="2 5" key="2">
    <citation type="submission" date="2022-05" db="EMBL/GenBank/DDBJ databases">
        <title>Genome Sequencing of Bee-Associated Microbes.</title>
        <authorList>
            <person name="Dunlap C."/>
        </authorList>
    </citation>
    <scope>NUCLEOTIDE SEQUENCE [LARGE SCALE GENOMIC DNA]</scope>
    <source>
        <strain evidence="2 5">NRRL B-23120</strain>
    </source>
</reference>
<feature type="compositionally biased region" description="Polar residues" evidence="1">
    <location>
        <begin position="51"/>
        <end position="74"/>
    </location>
</feature>
<evidence type="ECO:0000313" key="4">
    <source>
        <dbReference type="Proteomes" id="UP000288943"/>
    </source>
</evidence>
<organism evidence="3 4">
    <name type="scientific">Paenibacillus chitinolyticus</name>
    <dbReference type="NCBI Taxonomy" id="79263"/>
    <lineage>
        <taxon>Bacteria</taxon>
        <taxon>Bacillati</taxon>
        <taxon>Bacillota</taxon>
        <taxon>Bacilli</taxon>
        <taxon>Bacillales</taxon>
        <taxon>Paenibacillaceae</taxon>
        <taxon>Paenibacillus</taxon>
    </lineage>
</organism>
<dbReference type="OrthoDB" id="2691926at2"/>
<protein>
    <submittedName>
        <fullName evidence="2">Spore germination protein</fullName>
    </submittedName>
    <submittedName>
        <fullName evidence="3">Spore gernimation protein GerPA</fullName>
    </submittedName>
</protein>
<name>A0A410X1E3_9BACL</name>
<sequence>MVGSIIGNIKINSVSNSSNVQIGNAAFIVMSSNNKMSGGAASFSPGDSFGGISNNPNSITNEPEINQGTRALNG</sequence>